<protein>
    <submittedName>
        <fullName evidence="3">PAS domain-containing protein</fullName>
    </submittedName>
</protein>
<gene>
    <name evidence="3" type="ORF">HWQ67_02600</name>
</gene>
<dbReference type="SMART" id="SM00091">
    <property type="entry name" value="PAS"/>
    <property type="match status" value="2"/>
</dbReference>
<feature type="domain" description="PAS" evidence="1">
    <location>
        <begin position="206"/>
        <end position="281"/>
    </location>
</feature>
<dbReference type="InterPro" id="IPR011495">
    <property type="entry name" value="Sig_transdc_His_kin_sub2_dim/P"/>
</dbReference>
<dbReference type="InterPro" id="IPR013656">
    <property type="entry name" value="PAS_4"/>
</dbReference>
<dbReference type="Pfam" id="PF08448">
    <property type="entry name" value="PAS_4"/>
    <property type="match status" value="2"/>
</dbReference>
<name>A0ABS6RV12_9BACT</name>
<evidence type="ECO:0000313" key="3">
    <source>
        <dbReference type="EMBL" id="MBV6340467.1"/>
    </source>
</evidence>
<dbReference type="InterPro" id="IPR003594">
    <property type="entry name" value="HATPase_dom"/>
</dbReference>
<accession>A0ABS6RV12</accession>
<organism evidence="3 4">
    <name type="scientific">Candidatus Magnetobacterium casense</name>
    <dbReference type="NCBI Taxonomy" id="1455061"/>
    <lineage>
        <taxon>Bacteria</taxon>
        <taxon>Pseudomonadati</taxon>
        <taxon>Nitrospirota</taxon>
        <taxon>Thermodesulfovibrionia</taxon>
        <taxon>Thermodesulfovibrionales</taxon>
        <taxon>Candidatus Magnetobacteriaceae</taxon>
        <taxon>Candidatus Magnetobacterium</taxon>
    </lineage>
</organism>
<feature type="domain" description="PAS" evidence="1">
    <location>
        <begin position="81"/>
        <end position="151"/>
    </location>
</feature>
<evidence type="ECO:0000259" key="2">
    <source>
        <dbReference type="PROSITE" id="PS50113"/>
    </source>
</evidence>
<dbReference type="PROSITE" id="PS50113">
    <property type="entry name" value="PAC"/>
    <property type="match status" value="1"/>
</dbReference>
<dbReference type="NCBIfam" id="TIGR00229">
    <property type="entry name" value="sensory_box"/>
    <property type="match status" value="2"/>
</dbReference>
<feature type="domain" description="PAC" evidence="2">
    <location>
        <begin position="154"/>
        <end position="205"/>
    </location>
</feature>
<dbReference type="PANTHER" id="PTHR43065">
    <property type="entry name" value="SENSOR HISTIDINE KINASE"/>
    <property type="match status" value="1"/>
</dbReference>
<dbReference type="PANTHER" id="PTHR43065:SF23">
    <property type="entry name" value="SENSOR HISTIDINE KINASE PDTAS"/>
    <property type="match status" value="1"/>
</dbReference>
<comment type="caution">
    <text evidence="3">The sequence shown here is derived from an EMBL/GenBank/DDBJ whole genome shotgun (WGS) entry which is preliminary data.</text>
</comment>
<dbReference type="Proteomes" id="UP001196980">
    <property type="component" value="Unassembled WGS sequence"/>
</dbReference>
<evidence type="ECO:0000313" key="4">
    <source>
        <dbReference type="Proteomes" id="UP001196980"/>
    </source>
</evidence>
<proteinExistence type="predicted"/>
<dbReference type="InterPro" id="IPR000700">
    <property type="entry name" value="PAS-assoc_C"/>
</dbReference>
<dbReference type="EMBL" id="JABXWD010000025">
    <property type="protein sequence ID" value="MBV6340467.1"/>
    <property type="molecule type" value="Genomic_DNA"/>
</dbReference>
<reference evidence="3 4" key="1">
    <citation type="journal article" date="2020" name="J Geophys Res Biogeosci">
        <title>Magnetotaxis as an Adaptation to Enable Bacterial Shuttling of Microbial Sulfur and Sulfur Cycling Across Aquatic Oxic#Anoxic Interfaces.</title>
        <authorList>
            <person name="Li J."/>
            <person name="Liu P."/>
            <person name="Wang J."/>
            <person name="Roberts A.P."/>
            <person name="Pan Y."/>
        </authorList>
    </citation>
    <scope>NUCLEOTIDE SEQUENCE [LARGE SCALE GENOMIC DNA]</scope>
    <source>
        <strain evidence="3 4">MYR-1_YQ</strain>
    </source>
</reference>
<dbReference type="CDD" id="cd00130">
    <property type="entry name" value="PAS"/>
    <property type="match status" value="2"/>
</dbReference>
<dbReference type="Pfam" id="PF07568">
    <property type="entry name" value="HisKA_2"/>
    <property type="match status" value="1"/>
</dbReference>
<evidence type="ECO:0000259" key="1">
    <source>
        <dbReference type="PROSITE" id="PS50112"/>
    </source>
</evidence>
<dbReference type="RefSeq" id="WP_218251088.1">
    <property type="nucleotide sequence ID" value="NZ_JABXWD010000025.1"/>
</dbReference>
<sequence>MKASDFLLALRELPSDAEVKVITYGAGGDVVEHETIAVTTGNNFDHATLNIVIDCSKRGVVPTTEGILPAQSQSIEELAAFDFRLMTLLNSTSDIIFFKDSDRRFILFNNAFKTFVGLDDEDIKGHTADHFFPPTLADDIRKNDETVLHTGKIIHAEHMFTDETGNTYHYTVNTPVFDGNGTIKGLLGISRDITEMKVCEIQTSISEKKHRTLVENTQDIIISYDANYICQYVNPSFRRHFQTTTEEFVGKSIDAMHAMIGSAEADTRLWRETLQKAMDTGCQQDISIEMKTLLGTFFFDNRLFPEKAQDGTVHSIVVVGRDITKQKAMEKEMLIALKDKTLLLKEIHDRVKNNLQIISSLMSLSAERISDKIVLNIFNDIYLRIRAMAIIHEKLYKSTDMSKLNFAEFVEDIVGEIIHSYEVYYAISDVRIDVKIEFLDINMAVPCGLVICELVSNAVKYAFPDEFKGTISVLFRETDGKYVLTIGDNGVGMPNGIDNVLNKSFGLILVHDLVTRKLKGKIDVNRTVGTVYIITWEKI</sequence>
<dbReference type="InterPro" id="IPR000014">
    <property type="entry name" value="PAS"/>
</dbReference>
<dbReference type="Pfam" id="PF02518">
    <property type="entry name" value="HATPase_c"/>
    <property type="match status" value="1"/>
</dbReference>
<keyword evidence="4" id="KW-1185">Reference proteome</keyword>
<dbReference type="PROSITE" id="PS50112">
    <property type="entry name" value="PAS"/>
    <property type="match status" value="2"/>
</dbReference>